<dbReference type="Proteomes" id="UP000011081">
    <property type="component" value="Unassembled WGS sequence"/>
</dbReference>
<dbReference type="GeneID" id="19878577"/>
<dbReference type="OrthoDB" id="10384120at2759"/>
<sequence length="211" mass="25148">MEGVSPDSSVKRIKTSEPTSVSDENTLLSFAESQSYVQPRRMRLNRRLHEYYKLPRGSEQVIVDQFFRRVKSGVQYLPDFKSDAFYFSLRKDCTSNVLKLCASVDIMRRLECVQLKRQQYFFINLLKRNTVIVDKLIRWKFFYIKEDGNPMKDKKLLFKFNVLFAHFVNRRRKLNDVILKINNNIAQIILRAENSKYYLKKAARIVKNEDE</sequence>
<keyword evidence="2" id="KW-1185">Reference proteome</keyword>
<protein>
    <submittedName>
        <fullName evidence="1">Uncharacterized protein</fullName>
    </submittedName>
</protein>
<dbReference type="VEuPathDB" id="MicrosporidiaDB:VCUG_00692"/>
<accession>L2GXL7</accession>
<dbReference type="EMBL" id="GL877411">
    <property type="protein sequence ID" value="ELA47850.1"/>
    <property type="molecule type" value="Genomic_DNA"/>
</dbReference>
<proteinExistence type="predicted"/>
<dbReference type="RefSeq" id="XP_008073713.1">
    <property type="nucleotide sequence ID" value="XM_008075522.1"/>
</dbReference>
<dbReference type="HOGENOM" id="CLU_1305700_0_0_1"/>
<organism evidence="1 2">
    <name type="scientific">Vavraia culicis (isolate floridensis)</name>
    <name type="common">Microsporidian parasite</name>
    <dbReference type="NCBI Taxonomy" id="948595"/>
    <lineage>
        <taxon>Eukaryota</taxon>
        <taxon>Fungi</taxon>
        <taxon>Fungi incertae sedis</taxon>
        <taxon>Microsporidia</taxon>
        <taxon>Pleistophoridae</taxon>
        <taxon>Vavraia</taxon>
    </lineage>
</organism>
<evidence type="ECO:0000313" key="2">
    <source>
        <dbReference type="Proteomes" id="UP000011081"/>
    </source>
</evidence>
<gene>
    <name evidence="1" type="ORF">VCUG_00692</name>
</gene>
<reference evidence="2" key="1">
    <citation type="submission" date="2011-03" db="EMBL/GenBank/DDBJ databases">
        <title>The genome sequence of Vavraia culicis strain floridensis.</title>
        <authorList>
            <consortium name="The Broad Institute Genome Sequencing Platform"/>
            <person name="Cuomo C."/>
            <person name="Becnel J."/>
            <person name="Sanscrainte N."/>
            <person name="Young S.K."/>
            <person name="Zeng Q."/>
            <person name="Gargeya S."/>
            <person name="Fitzgerald M."/>
            <person name="Haas B."/>
            <person name="Abouelleil A."/>
            <person name="Alvarado L."/>
            <person name="Arachchi H.M."/>
            <person name="Berlin A."/>
            <person name="Chapman S.B."/>
            <person name="Gearin G."/>
            <person name="Goldberg J."/>
            <person name="Griggs A."/>
            <person name="Gujja S."/>
            <person name="Hansen M."/>
            <person name="Heiman D."/>
            <person name="Howarth C."/>
            <person name="Larimer J."/>
            <person name="Lui A."/>
            <person name="MacDonald P.J.P."/>
            <person name="McCowen C."/>
            <person name="Montmayeur A."/>
            <person name="Murphy C."/>
            <person name="Neiman D."/>
            <person name="Pearson M."/>
            <person name="Priest M."/>
            <person name="Roberts A."/>
            <person name="Saif S."/>
            <person name="Shea T."/>
            <person name="Sisk P."/>
            <person name="Stolte C."/>
            <person name="Sykes S."/>
            <person name="Wortman J."/>
            <person name="Nusbaum C."/>
            <person name="Birren B."/>
        </authorList>
    </citation>
    <scope>NUCLEOTIDE SEQUENCE [LARGE SCALE GENOMIC DNA]</scope>
    <source>
        <strain evidence="2">floridensis</strain>
    </source>
</reference>
<dbReference type="AlphaFoldDB" id="L2GXL7"/>
<dbReference type="InParanoid" id="L2GXL7"/>
<evidence type="ECO:0000313" key="1">
    <source>
        <dbReference type="EMBL" id="ELA47850.1"/>
    </source>
</evidence>
<name>L2GXL7_VAVCU</name>